<evidence type="ECO:0000256" key="5">
    <source>
        <dbReference type="SAM" id="MobiDB-lite"/>
    </source>
</evidence>
<evidence type="ECO:0000259" key="7">
    <source>
        <dbReference type="PROSITE" id="PS50835"/>
    </source>
</evidence>
<keyword evidence="3 6" id="KW-1133">Transmembrane helix</keyword>
<dbReference type="InterPro" id="IPR003599">
    <property type="entry name" value="Ig_sub"/>
</dbReference>
<dbReference type="GO" id="GO:0005055">
    <property type="term" value="F:laminin receptor activity"/>
    <property type="evidence" value="ECO:0007669"/>
    <property type="project" value="TreeGrafter"/>
</dbReference>
<dbReference type="SUPFAM" id="SSF48726">
    <property type="entry name" value="Immunoglobulin"/>
    <property type="match status" value="3"/>
</dbReference>
<sequence>STFYCQVLFKIPGSESTLDSNPFPITLHYHTEQVTFDLTSDKVVKEGDNVTFQCLSDGQPQPDYLFFRLEGAEMVEIPTDGKGTLVLWNVTKSQSGTYQCEALDFDSPSDLQLKRNLSIFINYIDPLTISPSEGNVFPLGADVHLECSTRASETPQITWRKGKVPVSPSGILTLRNLTYVSGGRYVCEAVVPSIKGLRTTESFSIIVEGKPTMGVEMVNRATVSKEGERVTLTCVSTGYPPPLIRWSIDTRPTVTVRESEVSSTLSVPVTFRILRSGVSCNSSNKHGWAQRSFRLAIVPPTTPPPKTSDVDSVNEKDSRQPQGGSGGAIIAVMVCVLLLLLVVGCLYLLHKRERLPCGKTDKKEPAQPQVTSDSIVVEMKSGQNPETSGLLKRPSTNQS</sequence>
<dbReference type="PROSITE" id="PS50835">
    <property type="entry name" value="IG_LIKE"/>
    <property type="match status" value="3"/>
</dbReference>
<keyword evidence="2 6" id="KW-0812">Transmembrane</keyword>
<dbReference type="GO" id="GO:0005886">
    <property type="term" value="C:plasma membrane"/>
    <property type="evidence" value="ECO:0007669"/>
    <property type="project" value="TreeGrafter"/>
</dbReference>
<comment type="subcellular location">
    <subcellularLocation>
        <location evidence="1">Membrane</location>
        <topology evidence="1">Single-pass type I membrane protein</topology>
    </subcellularLocation>
</comment>
<feature type="region of interest" description="Disordered" evidence="5">
    <location>
        <begin position="297"/>
        <end position="323"/>
    </location>
</feature>
<protein>
    <submittedName>
        <fullName evidence="8">Basal cell adhesion molecule-like protein</fullName>
    </submittedName>
</protein>
<dbReference type="Pfam" id="PF13927">
    <property type="entry name" value="Ig_3"/>
    <property type="match status" value="3"/>
</dbReference>
<evidence type="ECO:0000256" key="6">
    <source>
        <dbReference type="SAM" id="Phobius"/>
    </source>
</evidence>
<dbReference type="PANTHER" id="PTHR11973">
    <property type="entry name" value="CELL SURFACE GLYCOPROTEIN MUC18-RELATED"/>
    <property type="match status" value="1"/>
</dbReference>
<dbReference type="InterPro" id="IPR036179">
    <property type="entry name" value="Ig-like_dom_sf"/>
</dbReference>
<dbReference type="Gene3D" id="2.60.40.10">
    <property type="entry name" value="Immunoglobulins"/>
    <property type="match status" value="3"/>
</dbReference>
<evidence type="ECO:0000313" key="8">
    <source>
        <dbReference type="EMBL" id="AFP04048.1"/>
    </source>
</evidence>
<dbReference type="InterPro" id="IPR003598">
    <property type="entry name" value="Ig_sub2"/>
</dbReference>
<feature type="non-terminal residue" evidence="8">
    <location>
        <position position="1"/>
    </location>
</feature>
<evidence type="ECO:0000256" key="1">
    <source>
        <dbReference type="ARBA" id="ARBA00004479"/>
    </source>
</evidence>
<name>V9KZV9_CALMI</name>
<dbReference type="InterPro" id="IPR051116">
    <property type="entry name" value="Surface_Rcpt/Adhesion_Mol"/>
</dbReference>
<dbReference type="AlphaFoldDB" id="V9KZV9"/>
<feature type="domain" description="Ig-like" evidence="7">
    <location>
        <begin position="211"/>
        <end position="296"/>
    </location>
</feature>
<evidence type="ECO:0000256" key="3">
    <source>
        <dbReference type="ARBA" id="ARBA00022989"/>
    </source>
</evidence>
<reference evidence="8" key="1">
    <citation type="journal article" date="2014" name="Nature">
        <title>Elephant shark genome provides unique insights into gnathostome evolution.</title>
        <authorList>
            <consortium name="International Elephant Shark Genome Sequencing Consortium"/>
            <person name="Venkatesh B."/>
            <person name="Lee A.P."/>
            <person name="Ravi V."/>
            <person name="Maurya A.K."/>
            <person name="Lian M.M."/>
            <person name="Swann J.B."/>
            <person name="Ohta Y."/>
            <person name="Flajnik M.F."/>
            <person name="Sutoh Y."/>
            <person name="Kasahara M."/>
            <person name="Hoon S."/>
            <person name="Gangu V."/>
            <person name="Roy S.W."/>
            <person name="Irimia M."/>
            <person name="Korzh V."/>
            <person name="Kondrychyn I."/>
            <person name="Lim Z.W."/>
            <person name="Tay B.H."/>
            <person name="Tohari S."/>
            <person name="Kong K.W."/>
            <person name="Ho S."/>
            <person name="Lorente-Galdos B."/>
            <person name="Quilez J."/>
            <person name="Marques-Bonet T."/>
            <person name="Raney B.J."/>
            <person name="Ingham P.W."/>
            <person name="Tay A."/>
            <person name="Hillier L.W."/>
            <person name="Minx P."/>
            <person name="Boehm T."/>
            <person name="Wilson R.K."/>
            <person name="Brenner S."/>
            <person name="Warren W.C."/>
        </authorList>
    </citation>
    <scope>NUCLEOTIDE SEQUENCE</scope>
    <source>
        <tissue evidence="8">Brain</tissue>
    </source>
</reference>
<feature type="domain" description="Ig-like" evidence="7">
    <location>
        <begin position="126"/>
        <end position="204"/>
    </location>
</feature>
<keyword evidence="4" id="KW-0325">Glycoprotein</keyword>
<evidence type="ECO:0000256" key="2">
    <source>
        <dbReference type="ARBA" id="ARBA00022692"/>
    </source>
</evidence>
<dbReference type="InterPro" id="IPR007110">
    <property type="entry name" value="Ig-like_dom"/>
</dbReference>
<feature type="region of interest" description="Disordered" evidence="5">
    <location>
        <begin position="358"/>
        <end position="399"/>
    </location>
</feature>
<dbReference type="SMART" id="SM00409">
    <property type="entry name" value="IG"/>
    <property type="match status" value="3"/>
</dbReference>
<accession>V9KZV9</accession>
<keyword evidence="6" id="KW-0472">Membrane</keyword>
<evidence type="ECO:0000256" key="4">
    <source>
        <dbReference type="ARBA" id="ARBA00023180"/>
    </source>
</evidence>
<organism evidence="8">
    <name type="scientific">Callorhinchus milii</name>
    <name type="common">Ghost shark</name>
    <dbReference type="NCBI Taxonomy" id="7868"/>
    <lineage>
        <taxon>Eukaryota</taxon>
        <taxon>Metazoa</taxon>
        <taxon>Chordata</taxon>
        <taxon>Craniata</taxon>
        <taxon>Vertebrata</taxon>
        <taxon>Chondrichthyes</taxon>
        <taxon>Holocephali</taxon>
        <taxon>Chimaeriformes</taxon>
        <taxon>Callorhinchidae</taxon>
        <taxon>Callorhinchus</taxon>
    </lineage>
</organism>
<dbReference type="InterPro" id="IPR013783">
    <property type="entry name" value="Ig-like_fold"/>
</dbReference>
<dbReference type="SMART" id="SM00408">
    <property type="entry name" value="IGc2"/>
    <property type="match status" value="3"/>
</dbReference>
<feature type="transmembrane region" description="Helical" evidence="6">
    <location>
        <begin position="328"/>
        <end position="349"/>
    </location>
</feature>
<dbReference type="PANTHER" id="PTHR11973:SF17">
    <property type="entry name" value="BASAL CELL ADHESION MOLECULE"/>
    <property type="match status" value="1"/>
</dbReference>
<proteinExistence type="evidence at transcript level"/>
<feature type="domain" description="Ig-like" evidence="7">
    <location>
        <begin position="24"/>
        <end position="118"/>
    </location>
</feature>
<dbReference type="EMBL" id="JW871530">
    <property type="protein sequence ID" value="AFP04048.1"/>
    <property type="molecule type" value="mRNA"/>
</dbReference>